<dbReference type="RefSeq" id="WP_218140676.1">
    <property type="nucleotide sequence ID" value="NZ_FODY01000015.1"/>
</dbReference>
<evidence type="ECO:0000313" key="2">
    <source>
        <dbReference type="EMBL" id="SEP25438.1"/>
    </source>
</evidence>
<evidence type="ECO:0000313" key="3">
    <source>
        <dbReference type="Proteomes" id="UP000198847"/>
    </source>
</evidence>
<dbReference type="EMBL" id="FODY01000015">
    <property type="protein sequence ID" value="SEP25438.1"/>
    <property type="molecule type" value="Genomic_DNA"/>
</dbReference>
<dbReference type="PROSITE" id="PS50853">
    <property type="entry name" value="FN3"/>
    <property type="match status" value="1"/>
</dbReference>
<dbReference type="Gene3D" id="2.60.40.10">
    <property type="entry name" value="Immunoglobulins"/>
    <property type="match status" value="1"/>
</dbReference>
<dbReference type="SUPFAM" id="SSF49899">
    <property type="entry name" value="Concanavalin A-like lectins/glucanases"/>
    <property type="match status" value="1"/>
</dbReference>
<dbReference type="STRING" id="112903.SAMN04490178_11552"/>
<keyword evidence="3" id="KW-1185">Reference proteome</keyword>
<dbReference type="Proteomes" id="UP000198847">
    <property type="component" value="Unassembled WGS sequence"/>
</dbReference>
<dbReference type="InterPro" id="IPR003961">
    <property type="entry name" value="FN3_dom"/>
</dbReference>
<dbReference type="CDD" id="cd00063">
    <property type="entry name" value="FN3"/>
    <property type="match status" value="1"/>
</dbReference>
<gene>
    <name evidence="2" type="ORF">SAMN04490178_11552</name>
</gene>
<organism evidence="2 3">
    <name type="scientific">Propionispora vibrioides</name>
    <dbReference type="NCBI Taxonomy" id="112903"/>
    <lineage>
        <taxon>Bacteria</taxon>
        <taxon>Bacillati</taxon>
        <taxon>Bacillota</taxon>
        <taxon>Negativicutes</taxon>
        <taxon>Selenomonadales</taxon>
        <taxon>Sporomusaceae</taxon>
        <taxon>Propionispora</taxon>
    </lineage>
</organism>
<reference evidence="2 3" key="1">
    <citation type="submission" date="2016-10" db="EMBL/GenBank/DDBJ databases">
        <authorList>
            <person name="de Groot N.N."/>
        </authorList>
    </citation>
    <scope>NUCLEOTIDE SEQUENCE [LARGE SCALE GENOMIC DNA]</scope>
    <source>
        <strain evidence="2 3">DSM 13305</strain>
    </source>
</reference>
<dbReference type="InterPro" id="IPR013320">
    <property type="entry name" value="ConA-like_dom_sf"/>
</dbReference>
<dbReference type="SMART" id="SM00060">
    <property type="entry name" value="FN3"/>
    <property type="match status" value="1"/>
</dbReference>
<dbReference type="Pfam" id="PF13385">
    <property type="entry name" value="Laminin_G_3"/>
    <property type="match status" value="1"/>
</dbReference>
<dbReference type="InterPro" id="IPR013783">
    <property type="entry name" value="Ig-like_fold"/>
</dbReference>
<dbReference type="InterPro" id="IPR036116">
    <property type="entry name" value="FN3_sf"/>
</dbReference>
<name>A0A1H8WE78_9FIRM</name>
<accession>A0A1H8WE78</accession>
<dbReference type="Pfam" id="PF00041">
    <property type="entry name" value="fn3"/>
    <property type="match status" value="1"/>
</dbReference>
<dbReference type="AlphaFoldDB" id="A0A1H8WE78"/>
<dbReference type="SUPFAM" id="SSF49265">
    <property type="entry name" value="Fibronectin type III"/>
    <property type="match status" value="1"/>
</dbReference>
<protein>
    <submittedName>
        <fullName evidence="2">Fibronectin type III domain-containing protein</fullName>
    </submittedName>
</protein>
<evidence type="ECO:0000259" key="1">
    <source>
        <dbReference type="PROSITE" id="PS50853"/>
    </source>
</evidence>
<sequence>MAYEVDQNTVSLLHFDDGINDACGNTWTAYGGAAISNLKSEFGNSSLYLSGSGQYLTTPSLTGFGTDDWTIDFWVYPITNSSSNGLFCSGGKSSPNWTSTLYTFQINCPNSTHMRLVYTSTLNQTPILLLEFSITQNVMQHVAFARNGTNLLAFVNGKLVASKTIAATMQFISDGVYVLGKQDIRNMYYFNGYVDEFRISNVARWTSDFTPPGTVAVPNAPANLTANPGDSQVTLNWDAVTDVTSYNVKRSTTAGGPYETIATTISGTSYVDTNVTNGTTYYYVVAAVNGDGEGVISNEASATPQAAPVEEGQGLLRVTMIDSSEREYKLPMREINGFIEWLNSHSNSDTFSYQLTTAFGSKEYLLFDKIISFEVISLPAE</sequence>
<proteinExistence type="predicted"/>
<dbReference type="Gene3D" id="2.60.120.200">
    <property type="match status" value="1"/>
</dbReference>
<feature type="domain" description="Fibronectin type-III" evidence="1">
    <location>
        <begin position="217"/>
        <end position="307"/>
    </location>
</feature>